<evidence type="ECO:0000313" key="6">
    <source>
        <dbReference type="EMBL" id="MBB4071224.1"/>
    </source>
</evidence>
<keyword evidence="3 6" id="KW-0808">Transferase</keyword>
<protein>
    <submittedName>
        <fullName evidence="6">Ribosomal-protein-alanine acetyltransferase</fullName>
    </submittedName>
</protein>
<dbReference type="GO" id="GO:0008080">
    <property type="term" value="F:N-acetyltransferase activity"/>
    <property type="evidence" value="ECO:0007669"/>
    <property type="project" value="InterPro"/>
</dbReference>
<dbReference type="InterPro" id="IPR000182">
    <property type="entry name" value="GNAT_dom"/>
</dbReference>
<accession>A0A840DDU0</accession>
<sequence>MNEGALPIELRAATAADAAVITALEQQIFVSDAWSAGQIAEELAAPYRSYFVAQHGGEVCGYAGVLVIGAEADVQTIAVAESQRGRGIGASLLRALNDAAVAQGATDMFLEVRVDNPAAIALYQKFGFVRLGVRPKYYQPEGVDALIMRALLPLAPVAAEGEENATA</sequence>
<dbReference type="CDD" id="cd04301">
    <property type="entry name" value="NAT_SF"/>
    <property type="match status" value="1"/>
</dbReference>
<evidence type="ECO:0000256" key="2">
    <source>
        <dbReference type="ARBA" id="ARBA00022490"/>
    </source>
</evidence>
<dbReference type="AlphaFoldDB" id="A0A840DDU0"/>
<keyword evidence="4" id="KW-0012">Acyltransferase</keyword>
<dbReference type="InterPro" id="IPR016181">
    <property type="entry name" value="Acyl_CoA_acyltransferase"/>
</dbReference>
<dbReference type="Pfam" id="PF00583">
    <property type="entry name" value="Acetyltransf_1"/>
    <property type="match status" value="1"/>
</dbReference>
<keyword evidence="7" id="KW-1185">Reference proteome</keyword>
<name>A0A840DDU0_9MICO</name>
<dbReference type="PANTHER" id="PTHR43420">
    <property type="entry name" value="ACETYLTRANSFERASE"/>
    <property type="match status" value="1"/>
</dbReference>
<evidence type="ECO:0000313" key="7">
    <source>
        <dbReference type="Proteomes" id="UP000571183"/>
    </source>
</evidence>
<dbReference type="RefSeq" id="WP_124824501.1">
    <property type="nucleotide sequence ID" value="NZ_JACIFD010000004.1"/>
</dbReference>
<evidence type="ECO:0000256" key="3">
    <source>
        <dbReference type="ARBA" id="ARBA00022679"/>
    </source>
</evidence>
<reference evidence="6 7" key="1">
    <citation type="submission" date="2020-08" db="EMBL/GenBank/DDBJ databases">
        <title>Sequencing the genomes of 1000 actinobacteria strains.</title>
        <authorList>
            <person name="Klenk H.-P."/>
        </authorList>
    </citation>
    <scope>NUCLEOTIDE SEQUENCE [LARGE SCALE GENOMIC DNA]</scope>
    <source>
        <strain evidence="6 7">DSM 27064</strain>
    </source>
</reference>
<dbReference type="InterPro" id="IPR050680">
    <property type="entry name" value="YpeA/RimI_acetyltransf"/>
</dbReference>
<evidence type="ECO:0000259" key="5">
    <source>
        <dbReference type="PROSITE" id="PS51186"/>
    </source>
</evidence>
<dbReference type="Gene3D" id="3.40.630.30">
    <property type="match status" value="1"/>
</dbReference>
<organism evidence="6 7">
    <name type="scientific">Canibacter oris</name>
    <dbReference type="NCBI Taxonomy" id="1365628"/>
    <lineage>
        <taxon>Bacteria</taxon>
        <taxon>Bacillati</taxon>
        <taxon>Actinomycetota</taxon>
        <taxon>Actinomycetes</taxon>
        <taxon>Micrococcales</taxon>
        <taxon>Microbacteriaceae</taxon>
        <taxon>Canibacter</taxon>
    </lineage>
</organism>
<dbReference type="PROSITE" id="PS51186">
    <property type="entry name" value="GNAT"/>
    <property type="match status" value="1"/>
</dbReference>
<evidence type="ECO:0000256" key="4">
    <source>
        <dbReference type="ARBA" id="ARBA00023315"/>
    </source>
</evidence>
<dbReference type="EMBL" id="JACIFD010000004">
    <property type="protein sequence ID" value="MBB4071224.1"/>
    <property type="molecule type" value="Genomic_DNA"/>
</dbReference>
<dbReference type="Proteomes" id="UP000571183">
    <property type="component" value="Unassembled WGS sequence"/>
</dbReference>
<keyword evidence="2" id="KW-0963">Cytoplasm</keyword>
<dbReference type="PANTHER" id="PTHR43420:SF44">
    <property type="entry name" value="ACETYLTRANSFERASE YPEA"/>
    <property type="match status" value="1"/>
</dbReference>
<gene>
    <name evidence="6" type="ORF">F5897_000516</name>
</gene>
<dbReference type="NCBIfam" id="TIGR01575">
    <property type="entry name" value="rimI"/>
    <property type="match status" value="1"/>
</dbReference>
<dbReference type="InterPro" id="IPR006464">
    <property type="entry name" value="AcTrfase_RimI/Ard1"/>
</dbReference>
<feature type="domain" description="N-acetyltransferase" evidence="5">
    <location>
        <begin position="8"/>
        <end position="153"/>
    </location>
</feature>
<proteinExistence type="inferred from homology"/>
<comment type="caution">
    <text evidence="6">The sequence shown here is derived from an EMBL/GenBank/DDBJ whole genome shotgun (WGS) entry which is preliminary data.</text>
</comment>
<evidence type="ECO:0000256" key="1">
    <source>
        <dbReference type="ARBA" id="ARBA00005395"/>
    </source>
</evidence>
<comment type="similarity">
    <text evidence="1">Belongs to the acetyltransferase family. RimI subfamily.</text>
</comment>
<dbReference type="SUPFAM" id="SSF55729">
    <property type="entry name" value="Acyl-CoA N-acyltransferases (Nat)"/>
    <property type="match status" value="1"/>
</dbReference>